<dbReference type="PROSITE" id="PS50043">
    <property type="entry name" value="HTH_LUXR_2"/>
    <property type="match status" value="1"/>
</dbReference>
<comment type="caution">
    <text evidence="5">The sequence shown here is derived from an EMBL/GenBank/DDBJ whole genome shotgun (WGS) entry which is preliminary data.</text>
</comment>
<evidence type="ECO:0000256" key="2">
    <source>
        <dbReference type="ARBA" id="ARBA00022840"/>
    </source>
</evidence>
<dbReference type="Pfam" id="PF13191">
    <property type="entry name" value="AAA_16"/>
    <property type="match status" value="1"/>
</dbReference>
<dbReference type="PANTHER" id="PTHR16305">
    <property type="entry name" value="TESTICULAR SOLUBLE ADENYLYL CYCLASE"/>
    <property type="match status" value="1"/>
</dbReference>
<dbReference type="SUPFAM" id="SSF52540">
    <property type="entry name" value="P-loop containing nucleoside triphosphate hydrolases"/>
    <property type="match status" value="1"/>
</dbReference>
<dbReference type="InterPro" id="IPR041664">
    <property type="entry name" value="AAA_16"/>
</dbReference>
<dbReference type="InterPro" id="IPR011990">
    <property type="entry name" value="TPR-like_helical_dom_sf"/>
</dbReference>
<evidence type="ECO:0000256" key="1">
    <source>
        <dbReference type="ARBA" id="ARBA00022741"/>
    </source>
</evidence>
<evidence type="ECO:0000313" key="6">
    <source>
        <dbReference type="Proteomes" id="UP001596413"/>
    </source>
</evidence>
<dbReference type="PANTHER" id="PTHR16305:SF35">
    <property type="entry name" value="TRANSCRIPTIONAL ACTIVATOR DOMAIN"/>
    <property type="match status" value="1"/>
</dbReference>
<name>A0ABW2GJA8_9ACTN</name>
<dbReference type="CDD" id="cd06170">
    <property type="entry name" value="LuxR_C_like"/>
    <property type="match status" value="1"/>
</dbReference>
<organism evidence="5 6">
    <name type="scientific">Streptomyces polyrhachis</name>
    <dbReference type="NCBI Taxonomy" id="1282885"/>
    <lineage>
        <taxon>Bacteria</taxon>
        <taxon>Bacillati</taxon>
        <taxon>Actinomycetota</taxon>
        <taxon>Actinomycetes</taxon>
        <taxon>Kitasatosporales</taxon>
        <taxon>Streptomycetaceae</taxon>
        <taxon>Streptomyces</taxon>
    </lineage>
</organism>
<dbReference type="Pfam" id="PF00196">
    <property type="entry name" value="GerE"/>
    <property type="match status" value="1"/>
</dbReference>
<dbReference type="InterPro" id="IPR036388">
    <property type="entry name" value="WH-like_DNA-bd_sf"/>
</dbReference>
<dbReference type="SUPFAM" id="SSF48452">
    <property type="entry name" value="TPR-like"/>
    <property type="match status" value="1"/>
</dbReference>
<protein>
    <submittedName>
        <fullName evidence="5">AAA family ATPase</fullName>
    </submittedName>
</protein>
<dbReference type="InterPro" id="IPR027417">
    <property type="entry name" value="P-loop_NTPase"/>
</dbReference>
<dbReference type="Gene3D" id="1.25.40.10">
    <property type="entry name" value="Tetratricopeptide repeat domain"/>
    <property type="match status" value="1"/>
</dbReference>
<sequence length="925" mass="101494">MLVAERERELGVLDSLYAECSSGQGRLVLISGTVASGKTAFLRSFGDRYGQEDRGILLFATATRQARAQPFGVLRQLLEERPGPAARARSLLEGELEEKTDEVVQRVASALLELAGEQLLTIVVDDVHLVDEPSIRCLADVANQSRSRRVLVVLAESCSDWSVHPMYRIELVRQTHFRRLRLAPLSVAGVREALENHLDAAAAAQLAQEAHRITGGNQLLVRALSEDYMDSLEFPQEGRRVGEGYRQAVLTCLYRCGPEVLEVARGLAVLGTDGSAQQIALLTGAPPHHVSRALQTLSRLGLTVHGRFRHPVARAAVYDDMDPAVLADLHYDAALRIYRGSSHSRFAEHLMAAGRDDASWAGVYLGLAAEEALADDNDEAAVRYLEFGLCTSAEGKTRADLMLQLAVAMWRSDPAAVARHWGPLIEAQRQGLLSPAQTAELLRMLMWHGATQEAEKLIDQLRQPTCPTGERPDGSLGSAWHWLRHSYPHFLPRHGHFGTARAGGVPLPPGFRAQAAELLSTLLGQEAGTDDVACSRLAEQLLHNMPLSDQSFEAVMTVLQTLIYAGELTQAERWCDDLIDEAEQRKVRWWQAVLSACRAEIDLHRGALAEAERRATYALDLVGPGSWGVGAGFLLGTLVRAATARGDLAAARRHLRTPVPEATFQTRYGLHYLQARGHYYLASGRSQAALEDFRRCGELMTAWGIDAPAFIAWRNDLAEAYLHLRNREKARRCLEEQIDRLDSRSSAVYGASLRLLAQTVAPRDRIDMLKDAIEVLQATGSRLTLAQALHDLGSAHKSSGSFQRARMLLRRARRLATMCGVQGASQQAPAEKDDTAAPPMPEGGAGEAGKPPSAADILTLAEHNVAVLAGFGYTNREIAEKLFVTVSTVEQHLTKVFRKLNVKSRKELPVELESDLPVLQSHFVI</sequence>
<dbReference type="Proteomes" id="UP001596413">
    <property type="component" value="Unassembled WGS sequence"/>
</dbReference>
<feature type="region of interest" description="Disordered" evidence="3">
    <location>
        <begin position="822"/>
        <end position="851"/>
    </location>
</feature>
<dbReference type="SUPFAM" id="SSF46894">
    <property type="entry name" value="C-terminal effector domain of the bipartite response regulators"/>
    <property type="match status" value="1"/>
</dbReference>
<keyword evidence="2" id="KW-0067">ATP-binding</keyword>
<dbReference type="InterPro" id="IPR016032">
    <property type="entry name" value="Sig_transdc_resp-reg_C-effctor"/>
</dbReference>
<dbReference type="SMART" id="SM00421">
    <property type="entry name" value="HTH_LUXR"/>
    <property type="match status" value="1"/>
</dbReference>
<proteinExistence type="predicted"/>
<dbReference type="Gene3D" id="1.10.10.10">
    <property type="entry name" value="Winged helix-like DNA-binding domain superfamily/Winged helix DNA-binding domain"/>
    <property type="match status" value="1"/>
</dbReference>
<evidence type="ECO:0000259" key="4">
    <source>
        <dbReference type="PROSITE" id="PS50043"/>
    </source>
</evidence>
<keyword evidence="1" id="KW-0547">Nucleotide-binding</keyword>
<evidence type="ECO:0000256" key="3">
    <source>
        <dbReference type="SAM" id="MobiDB-lite"/>
    </source>
</evidence>
<dbReference type="Gene3D" id="3.40.50.300">
    <property type="entry name" value="P-loop containing nucleotide triphosphate hydrolases"/>
    <property type="match status" value="1"/>
</dbReference>
<accession>A0ABW2GJA8</accession>
<gene>
    <name evidence="5" type="ORF">ACFQLX_15880</name>
</gene>
<evidence type="ECO:0000313" key="5">
    <source>
        <dbReference type="EMBL" id="MFC7219633.1"/>
    </source>
</evidence>
<dbReference type="EMBL" id="JBHSZO010000023">
    <property type="protein sequence ID" value="MFC7219633.1"/>
    <property type="molecule type" value="Genomic_DNA"/>
</dbReference>
<dbReference type="RefSeq" id="WP_386415564.1">
    <property type="nucleotide sequence ID" value="NZ_JBHSZO010000023.1"/>
</dbReference>
<dbReference type="PRINTS" id="PR00038">
    <property type="entry name" value="HTHLUXR"/>
</dbReference>
<dbReference type="InterPro" id="IPR000792">
    <property type="entry name" value="Tscrpt_reg_LuxR_C"/>
</dbReference>
<reference evidence="6" key="1">
    <citation type="journal article" date="2019" name="Int. J. Syst. Evol. Microbiol.">
        <title>The Global Catalogue of Microorganisms (GCM) 10K type strain sequencing project: providing services to taxonomists for standard genome sequencing and annotation.</title>
        <authorList>
            <consortium name="The Broad Institute Genomics Platform"/>
            <consortium name="The Broad Institute Genome Sequencing Center for Infectious Disease"/>
            <person name="Wu L."/>
            <person name="Ma J."/>
        </authorList>
    </citation>
    <scope>NUCLEOTIDE SEQUENCE [LARGE SCALE GENOMIC DNA]</scope>
    <source>
        <strain evidence="6">CGMCC 1.13681</strain>
    </source>
</reference>
<keyword evidence="6" id="KW-1185">Reference proteome</keyword>
<feature type="domain" description="HTH luxR-type" evidence="4">
    <location>
        <begin position="851"/>
        <end position="916"/>
    </location>
</feature>